<dbReference type="EMBL" id="JARJLM010000718">
    <property type="protein sequence ID" value="MDF3839914.1"/>
    <property type="molecule type" value="Genomic_DNA"/>
</dbReference>
<comment type="caution">
    <text evidence="2">The sequence shown here is derived from an EMBL/GenBank/DDBJ whole genome shotgun (WGS) entry which is preliminary data.</text>
</comment>
<protein>
    <submittedName>
        <fullName evidence="2">SDR family NAD(P)-dependent oxidoreductase</fullName>
    </submittedName>
</protein>
<dbReference type="RefSeq" id="WP_276269496.1">
    <property type="nucleotide sequence ID" value="NZ_JARJLM010000718.1"/>
</dbReference>
<dbReference type="PANTHER" id="PTHR42760">
    <property type="entry name" value="SHORT-CHAIN DEHYDROGENASES/REDUCTASES FAMILY MEMBER"/>
    <property type="match status" value="1"/>
</dbReference>
<dbReference type="CDD" id="cd05233">
    <property type="entry name" value="SDR_c"/>
    <property type="match status" value="1"/>
</dbReference>
<name>A0ABT6B4V8_9BURK</name>
<sequence length="251" mass="26221">MDDISRGCIVVTGASRGIGAAIAQELARADFQVACLSRSGSLPAGIDLELAERTRMFAIACDITDANSLTEAFALIAATTDRPIVGLVNNAGVHLQGKSATFPVADYEAVMGANATSVFAVSQTAYPYLARAGGALIVNMGSFFEKLGVKGNVAYCASKAAVGAITRCLAVEWARDRIRVINIAPGYIETDLNRAELNEGPLQDFLRKRIPTGGPGAVADVSGLVSMLYRLPGQFLTGETLYVDGGQGMAL</sequence>
<dbReference type="PANTHER" id="PTHR42760:SF135">
    <property type="entry name" value="BLL7886 PROTEIN"/>
    <property type="match status" value="1"/>
</dbReference>
<dbReference type="InterPro" id="IPR036291">
    <property type="entry name" value="NAD(P)-bd_dom_sf"/>
</dbReference>
<dbReference type="InterPro" id="IPR020904">
    <property type="entry name" value="Sc_DH/Rdtase_CS"/>
</dbReference>
<dbReference type="SUPFAM" id="SSF51735">
    <property type="entry name" value="NAD(P)-binding Rossmann-fold domains"/>
    <property type="match status" value="1"/>
</dbReference>
<reference evidence="2 3" key="1">
    <citation type="submission" date="2023-03" db="EMBL/GenBank/DDBJ databases">
        <title>Draft assemblies of triclosan tolerant bacteria isolated from returned activated sludge.</title>
        <authorList>
            <person name="Van Hamelsveld S."/>
        </authorList>
    </citation>
    <scope>NUCLEOTIDE SEQUENCE [LARGE SCALE GENOMIC DNA]</scope>
    <source>
        <strain evidence="2 3">GW210010_S58</strain>
    </source>
</reference>
<proteinExistence type="inferred from homology"/>
<evidence type="ECO:0000256" key="1">
    <source>
        <dbReference type="ARBA" id="ARBA00006484"/>
    </source>
</evidence>
<keyword evidence="3" id="KW-1185">Reference proteome</keyword>
<comment type="similarity">
    <text evidence="1">Belongs to the short-chain dehydrogenases/reductases (SDR) family.</text>
</comment>
<dbReference type="Gene3D" id="3.40.50.720">
    <property type="entry name" value="NAD(P)-binding Rossmann-like Domain"/>
    <property type="match status" value="1"/>
</dbReference>
<evidence type="ECO:0000313" key="2">
    <source>
        <dbReference type="EMBL" id="MDF3839914.1"/>
    </source>
</evidence>
<dbReference type="Pfam" id="PF13561">
    <property type="entry name" value="adh_short_C2"/>
    <property type="match status" value="1"/>
</dbReference>
<dbReference type="PRINTS" id="PR00081">
    <property type="entry name" value="GDHRDH"/>
</dbReference>
<dbReference type="Proteomes" id="UP001216674">
    <property type="component" value="Unassembled WGS sequence"/>
</dbReference>
<dbReference type="InterPro" id="IPR002347">
    <property type="entry name" value="SDR_fam"/>
</dbReference>
<accession>A0ABT6B4V8</accession>
<organism evidence="2 3">
    <name type="scientific">Cupriavidus basilensis</name>
    <dbReference type="NCBI Taxonomy" id="68895"/>
    <lineage>
        <taxon>Bacteria</taxon>
        <taxon>Pseudomonadati</taxon>
        <taxon>Pseudomonadota</taxon>
        <taxon>Betaproteobacteria</taxon>
        <taxon>Burkholderiales</taxon>
        <taxon>Burkholderiaceae</taxon>
        <taxon>Cupriavidus</taxon>
    </lineage>
</organism>
<evidence type="ECO:0000313" key="3">
    <source>
        <dbReference type="Proteomes" id="UP001216674"/>
    </source>
</evidence>
<gene>
    <name evidence="2" type="ORF">P3W85_44365</name>
</gene>
<dbReference type="PROSITE" id="PS00061">
    <property type="entry name" value="ADH_SHORT"/>
    <property type="match status" value="1"/>
</dbReference>
<dbReference type="PRINTS" id="PR00080">
    <property type="entry name" value="SDRFAMILY"/>
</dbReference>